<organism evidence="2 3">
    <name type="scientific">Halococcus thailandensis JCM 13552</name>
    <dbReference type="NCBI Taxonomy" id="1227457"/>
    <lineage>
        <taxon>Archaea</taxon>
        <taxon>Methanobacteriati</taxon>
        <taxon>Methanobacteriota</taxon>
        <taxon>Stenosarchaea group</taxon>
        <taxon>Halobacteria</taxon>
        <taxon>Halobacteriales</taxon>
        <taxon>Halococcaceae</taxon>
        <taxon>Halococcus</taxon>
    </lineage>
</organism>
<feature type="transmembrane region" description="Helical" evidence="1">
    <location>
        <begin position="35"/>
        <end position="62"/>
    </location>
</feature>
<dbReference type="Proteomes" id="UP000011680">
    <property type="component" value="Unassembled WGS sequence"/>
</dbReference>
<evidence type="ECO:0000256" key="1">
    <source>
        <dbReference type="SAM" id="Phobius"/>
    </source>
</evidence>
<keyword evidence="1" id="KW-0472">Membrane</keyword>
<gene>
    <name evidence="2" type="ORF">C451_05710</name>
</gene>
<feature type="transmembrane region" description="Helical" evidence="1">
    <location>
        <begin position="112"/>
        <end position="138"/>
    </location>
</feature>
<name>M0NE84_9EURY</name>
<dbReference type="EMBL" id="AOMF01000119">
    <property type="protein sequence ID" value="EMA54985.1"/>
    <property type="molecule type" value="Genomic_DNA"/>
</dbReference>
<protein>
    <submittedName>
        <fullName evidence="2">Uncharacterized protein</fullName>
    </submittedName>
</protein>
<keyword evidence="1" id="KW-0812">Transmembrane</keyword>
<feature type="transmembrane region" description="Helical" evidence="1">
    <location>
        <begin position="74"/>
        <end position="100"/>
    </location>
</feature>
<evidence type="ECO:0000313" key="3">
    <source>
        <dbReference type="Proteomes" id="UP000011680"/>
    </source>
</evidence>
<dbReference type="AlphaFoldDB" id="M0NE84"/>
<sequence length="139" mass="15283">MQSDEELTAYPERSLSSRIVTWLERGCTLGVRLSLALLFVLVGIFLLYVVGGLLFITVGLWNPQYQFLSFTSDLYFTTLGLTFGFTICIETSSLIVLHLLNGVDGVRNQISLLAAFVGFGLGAALVRITALTVLHGYWS</sequence>
<accession>M0NE84</accession>
<comment type="caution">
    <text evidence="2">The sequence shown here is derived from an EMBL/GenBank/DDBJ whole genome shotgun (WGS) entry which is preliminary data.</text>
</comment>
<keyword evidence="1" id="KW-1133">Transmembrane helix</keyword>
<keyword evidence="3" id="KW-1185">Reference proteome</keyword>
<proteinExistence type="predicted"/>
<dbReference type="STRING" id="1227457.C451_05710"/>
<reference evidence="2 3" key="1">
    <citation type="journal article" date="2014" name="PLoS Genet.">
        <title>Phylogenetically driven sequencing of extremely halophilic archaea reveals strategies for static and dynamic osmo-response.</title>
        <authorList>
            <person name="Becker E.A."/>
            <person name="Seitzer P.M."/>
            <person name="Tritt A."/>
            <person name="Larsen D."/>
            <person name="Krusor M."/>
            <person name="Yao A.I."/>
            <person name="Wu D."/>
            <person name="Madern D."/>
            <person name="Eisen J.A."/>
            <person name="Darling A.E."/>
            <person name="Facciotti M.T."/>
        </authorList>
    </citation>
    <scope>NUCLEOTIDE SEQUENCE [LARGE SCALE GENOMIC DNA]</scope>
    <source>
        <strain evidence="2 3">JCM 13552</strain>
    </source>
</reference>
<evidence type="ECO:0000313" key="2">
    <source>
        <dbReference type="EMBL" id="EMA54985.1"/>
    </source>
</evidence>